<dbReference type="NCBIfam" id="TIGR00708">
    <property type="entry name" value="cobA"/>
    <property type="match status" value="1"/>
</dbReference>
<dbReference type="PANTHER" id="PTHR46638">
    <property type="entry name" value="CORRINOID ADENOSYLTRANSFERASE"/>
    <property type="match status" value="1"/>
</dbReference>
<keyword evidence="8" id="KW-0547">Nucleotide-binding</keyword>
<dbReference type="GO" id="GO:0008817">
    <property type="term" value="F:corrinoid adenosyltransferase activity"/>
    <property type="evidence" value="ECO:0007669"/>
    <property type="project" value="UniProtKB-UniRule"/>
</dbReference>
<protein>
    <recommendedName>
        <fullName evidence="3 8">Corrinoid adenosyltransferase</fullName>
        <ecNumber evidence="3 8">2.5.1.17</ecNumber>
    </recommendedName>
    <alternativeName>
        <fullName evidence="8">Cob(II)alamin adenosyltransferase</fullName>
    </alternativeName>
    <alternativeName>
        <fullName evidence="8">Cob(II)yrinic acid a,c-diamide adenosyltransferase</fullName>
    </alternativeName>
</protein>
<dbReference type="InterPro" id="IPR027417">
    <property type="entry name" value="P-loop_NTPase"/>
</dbReference>
<comment type="catalytic activity">
    <reaction evidence="7 8">
        <text>2 cob(II)alamin + reduced [electron-transfer flavoprotein] + 2 ATP = 2 adenosylcob(III)alamin + 2 triphosphate + oxidized [electron-transfer flavoprotein] + 3 H(+)</text>
        <dbReference type="Rhea" id="RHEA:28671"/>
        <dbReference type="Rhea" id="RHEA-COMP:10685"/>
        <dbReference type="Rhea" id="RHEA-COMP:10686"/>
        <dbReference type="ChEBI" id="CHEBI:15378"/>
        <dbReference type="ChEBI" id="CHEBI:16304"/>
        <dbReference type="ChEBI" id="CHEBI:18036"/>
        <dbReference type="ChEBI" id="CHEBI:18408"/>
        <dbReference type="ChEBI" id="CHEBI:30616"/>
        <dbReference type="ChEBI" id="CHEBI:57692"/>
        <dbReference type="ChEBI" id="CHEBI:58307"/>
        <dbReference type="EC" id="2.5.1.17"/>
    </reaction>
</comment>
<dbReference type="Proteomes" id="UP000322077">
    <property type="component" value="Unassembled WGS sequence"/>
</dbReference>
<dbReference type="GO" id="GO:0009236">
    <property type="term" value="P:cobalamin biosynthetic process"/>
    <property type="evidence" value="ECO:0007669"/>
    <property type="project" value="UniProtKB-UniRule"/>
</dbReference>
<keyword evidence="10" id="KW-1185">Reference proteome</keyword>
<evidence type="ECO:0000256" key="7">
    <source>
        <dbReference type="ARBA" id="ARBA00048692"/>
    </source>
</evidence>
<dbReference type="RefSeq" id="WP_149522003.1">
    <property type="nucleotide sequence ID" value="NZ_VTOU01000002.1"/>
</dbReference>
<dbReference type="GO" id="GO:0005524">
    <property type="term" value="F:ATP binding"/>
    <property type="evidence" value="ECO:0007669"/>
    <property type="project" value="UniProtKB-UniRule"/>
</dbReference>
<evidence type="ECO:0000256" key="5">
    <source>
        <dbReference type="ARBA" id="ARBA00024929"/>
    </source>
</evidence>
<dbReference type="AlphaFoldDB" id="A0A5D9C9G5"/>
<evidence type="ECO:0000256" key="4">
    <source>
        <dbReference type="ARBA" id="ARBA00023244"/>
    </source>
</evidence>
<dbReference type="UniPathway" id="UPA00148">
    <property type="reaction ID" value="UER00233"/>
</dbReference>
<dbReference type="GO" id="GO:0005737">
    <property type="term" value="C:cytoplasm"/>
    <property type="evidence" value="ECO:0007669"/>
    <property type="project" value="UniProtKB-SubCell"/>
</dbReference>
<evidence type="ECO:0000313" key="10">
    <source>
        <dbReference type="Proteomes" id="UP000322077"/>
    </source>
</evidence>
<organism evidence="9 10">
    <name type="scientific">Sphingomonas montanisoli</name>
    <dbReference type="NCBI Taxonomy" id="2606412"/>
    <lineage>
        <taxon>Bacteria</taxon>
        <taxon>Pseudomonadati</taxon>
        <taxon>Pseudomonadota</taxon>
        <taxon>Alphaproteobacteria</taxon>
        <taxon>Sphingomonadales</taxon>
        <taxon>Sphingomonadaceae</taxon>
        <taxon>Sphingomonas</taxon>
    </lineage>
</organism>
<accession>A0A5D9C9G5</accession>
<evidence type="ECO:0000256" key="8">
    <source>
        <dbReference type="PIRNR" id="PIRNR015617"/>
    </source>
</evidence>
<dbReference type="SUPFAM" id="SSF52540">
    <property type="entry name" value="P-loop containing nucleoside triphosphate hydrolases"/>
    <property type="match status" value="1"/>
</dbReference>
<comment type="similarity">
    <text evidence="2 8">Belongs to the Cob(I)alamin adenosyltransferase family.</text>
</comment>
<sequence length="202" mass="22402">MAERTEEQHTEKMKKLQAAHDKMVATKTIEKGLLIVHTGKGKGKTTAALGMVVRAIGHGKKVGVVQFVKGAMATGEKAVFDAFPNQIEFKPMGEGFTWDTQDRARDIAVAREAWDEVKRMILDPSYDMVLADELNIVLRYDYLPVDEVVEVLKAKPEMTHVIVTGRNAPDAVVEIADLVTEMTLVKHPFREQGVKAQAGVEF</sequence>
<dbReference type="CDD" id="cd00561">
    <property type="entry name" value="CobA_ACA"/>
    <property type="match status" value="1"/>
</dbReference>
<dbReference type="GO" id="GO:0006779">
    <property type="term" value="P:porphyrin-containing compound biosynthetic process"/>
    <property type="evidence" value="ECO:0007669"/>
    <property type="project" value="UniProtKB-UniRule"/>
</dbReference>
<dbReference type="EMBL" id="VTOU01000002">
    <property type="protein sequence ID" value="TZG27792.1"/>
    <property type="molecule type" value="Genomic_DNA"/>
</dbReference>
<dbReference type="Gene3D" id="3.40.50.300">
    <property type="entry name" value="P-loop containing nucleotide triphosphate hydrolases"/>
    <property type="match status" value="1"/>
</dbReference>
<dbReference type="InterPro" id="IPR003724">
    <property type="entry name" value="CblAdoTrfase_CobA"/>
</dbReference>
<proteinExistence type="inferred from homology"/>
<dbReference type="Pfam" id="PF02572">
    <property type="entry name" value="CobA_CobO_BtuR"/>
    <property type="match status" value="1"/>
</dbReference>
<dbReference type="NCBIfam" id="NF004637">
    <property type="entry name" value="PRK05986.1"/>
    <property type="match status" value="1"/>
</dbReference>
<dbReference type="PIRSF" id="PIRSF015617">
    <property type="entry name" value="Adensltrnsf_CobA"/>
    <property type="match status" value="1"/>
</dbReference>
<evidence type="ECO:0000256" key="2">
    <source>
        <dbReference type="ARBA" id="ARBA00007487"/>
    </source>
</evidence>
<gene>
    <name evidence="9" type="primary">cobO</name>
    <name evidence="9" type="ORF">FYJ91_09520</name>
</gene>
<comment type="subcellular location">
    <subcellularLocation>
        <location evidence="8">Cytoplasm</location>
    </subcellularLocation>
</comment>
<dbReference type="EC" id="2.5.1.17" evidence="3 8"/>
<dbReference type="PANTHER" id="PTHR46638:SF1">
    <property type="entry name" value="CORRINOID ADENOSYLTRANSFERASE"/>
    <property type="match status" value="1"/>
</dbReference>
<name>A0A5D9C9G5_9SPHN</name>
<evidence type="ECO:0000313" key="9">
    <source>
        <dbReference type="EMBL" id="TZG27792.1"/>
    </source>
</evidence>
<comment type="catalytic activity">
    <reaction evidence="6 8">
        <text>2 cob(II)yrinate a,c diamide + reduced [electron-transfer flavoprotein] + 2 ATP = 2 adenosylcob(III)yrinate a,c-diamide + 2 triphosphate + oxidized [electron-transfer flavoprotein] + 3 H(+)</text>
        <dbReference type="Rhea" id="RHEA:11528"/>
        <dbReference type="Rhea" id="RHEA-COMP:10685"/>
        <dbReference type="Rhea" id="RHEA-COMP:10686"/>
        <dbReference type="ChEBI" id="CHEBI:15378"/>
        <dbReference type="ChEBI" id="CHEBI:18036"/>
        <dbReference type="ChEBI" id="CHEBI:30616"/>
        <dbReference type="ChEBI" id="CHEBI:57692"/>
        <dbReference type="ChEBI" id="CHEBI:58307"/>
        <dbReference type="ChEBI" id="CHEBI:58503"/>
        <dbReference type="ChEBI" id="CHEBI:58537"/>
        <dbReference type="EC" id="2.5.1.17"/>
    </reaction>
</comment>
<comment type="function">
    <text evidence="5 8">Required for both de novo synthesis of the corrin ring for the assimilation of exogenous corrinoids. Participates in the adenosylation of a variety of incomplete and complete corrinoids.</text>
</comment>
<keyword evidence="8 9" id="KW-0808">Transferase</keyword>
<comment type="caution">
    <text evidence="9">The sequence shown here is derived from an EMBL/GenBank/DDBJ whole genome shotgun (WGS) entry which is preliminary data.</text>
</comment>
<keyword evidence="8" id="KW-0067">ATP-binding</keyword>
<keyword evidence="8" id="KW-0169">Cobalamin biosynthesis</keyword>
<reference evidence="9 10" key="1">
    <citation type="submission" date="2019-08" db="EMBL/GenBank/DDBJ databases">
        <authorList>
            <person name="Wang G."/>
            <person name="Xu Z."/>
        </authorList>
    </citation>
    <scope>NUCLEOTIDE SEQUENCE [LARGE SCALE GENOMIC DNA]</scope>
    <source>
        <strain evidence="9 10">ZX</strain>
    </source>
</reference>
<keyword evidence="8" id="KW-0963">Cytoplasm</keyword>
<comment type="pathway">
    <text evidence="1 8">Cofactor biosynthesis; adenosylcobalamin biosynthesis; adenosylcobalamin from cob(II)yrinate a,c-diamide: step 2/7.</text>
</comment>
<evidence type="ECO:0000256" key="3">
    <source>
        <dbReference type="ARBA" id="ARBA00012454"/>
    </source>
</evidence>
<evidence type="ECO:0000256" key="6">
    <source>
        <dbReference type="ARBA" id="ARBA00048555"/>
    </source>
</evidence>
<keyword evidence="4 8" id="KW-0627">Porphyrin biosynthesis</keyword>
<evidence type="ECO:0000256" key="1">
    <source>
        <dbReference type="ARBA" id="ARBA00005121"/>
    </source>
</evidence>